<proteinExistence type="predicted"/>
<evidence type="ECO:0000313" key="2">
    <source>
        <dbReference type="Proteomes" id="UP000245626"/>
    </source>
</evidence>
<accession>A0ACD0P6V3</accession>
<keyword evidence="2" id="KW-1185">Reference proteome</keyword>
<evidence type="ECO:0000313" key="1">
    <source>
        <dbReference type="EMBL" id="PWN53848.1"/>
    </source>
</evidence>
<sequence length="623" mass="64555">MQGASRGRAAIWALLASVYLSSAVLGGELDISTSISQQCTPLNVTWVPQRDAYPYTVWIGGLLTSVETFRVDSNYQPNAEQLTFQYSVPAQSSTFNNFVVTVADSLGNGNTTRPLNVATPSGSSSSCDPFTAQSSWVWAGDSQVGGINNMVQCGTVRFYNIDRRGTRPFTISWVPVNGTPITVNVPQSATSDISTFIYNSTVPFAEGTQFQIVLGDASGGASGGGSQLYTVGPSSDRSCLAPNFVLPNSNTRLAIPVSNNIATFQNLAGAISADASNGNNTGGGGGDGSGGGGTSVGAIAGGAIGGAIALGVMVGCGIAFLLYRRRQKKAKEDARKDDAHFVDLDGDEDENGAAGAAALTVGRGRRPDGGVPQSYSVSPFTYQPAPTHESPEFRNEGGPFTSHEMTNVSTGRPGSFAGQSSIHAGVAMPSSSHSRVSSGYASPLQHNPSWSYQGHSVVGHQLPQPPLPVNAAAFHGRQSSVSSAGVAYRLRATNQDEIDPAEETGGGSTGSGSSSMFGNYNSNSNDFANVDPAYLGANANAQAARADAGPLPRKGALPGDEETRPTANPNRRVVMHADGGPLPQPESDDEEAVDELPPQYGGWNNGPGDGGLNREPSTSRRQI</sequence>
<dbReference type="Proteomes" id="UP000245626">
    <property type="component" value="Unassembled WGS sequence"/>
</dbReference>
<gene>
    <name evidence="1" type="ORF">IE53DRAFT_96302</name>
</gene>
<organism evidence="1 2">
    <name type="scientific">Violaceomyces palustris</name>
    <dbReference type="NCBI Taxonomy" id="1673888"/>
    <lineage>
        <taxon>Eukaryota</taxon>
        <taxon>Fungi</taxon>
        <taxon>Dikarya</taxon>
        <taxon>Basidiomycota</taxon>
        <taxon>Ustilaginomycotina</taxon>
        <taxon>Ustilaginomycetes</taxon>
        <taxon>Violaceomycetales</taxon>
        <taxon>Violaceomycetaceae</taxon>
        <taxon>Violaceomyces</taxon>
    </lineage>
</organism>
<reference evidence="1 2" key="1">
    <citation type="journal article" date="2018" name="Mol. Biol. Evol.">
        <title>Broad Genomic Sampling Reveals a Smut Pathogenic Ancestry of the Fungal Clade Ustilaginomycotina.</title>
        <authorList>
            <person name="Kijpornyongpan T."/>
            <person name="Mondo S.J."/>
            <person name="Barry K."/>
            <person name="Sandor L."/>
            <person name="Lee J."/>
            <person name="Lipzen A."/>
            <person name="Pangilinan J."/>
            <person name="LaButti K."/>
            <person name="Hainaut M."/>
            <person name="Henrissat B."/>
            <person name="Grigoriev I.V."/>
            <person name="Spatafora J.W."/>
            <person name="Aime M.C."/>
        </authorList>
    </citation>
    <scope>NUCLEOTIDE SEQUENCE [LARGE SCALE GENOMIC DNA]</scope>
    <source>
        <strain evidence="1 2">SA 807</strain>
    </source>
</reference>
<name>A0ACD0P6V3_9BASI</name>
<protein>
    <submittedName>
        <fullName evidence="1">Uncharacterized protein</fullName>
    </submittedName>
</protein>
<dbReference type="EMBL" id="KZ819707">
    <property type="protein sequence ID" value="PWN53848.1"/>
    <property type="molecule type" value="Genomic_DNA"/>
</dbReference>